<evidence type="ECO:0000313" key="2">
    <source>
        <dbReference type="Proteomes" id="UP001152888"/>
    </source>
</evidence>
<comment type="caution">
    <text evidence="1">The sequence shown here is derived from an EMBL/GenBank/DDBJ whole genome shotgun (WGS) entry which is preliminary data.</text>
</comment>
<organism evidence="1 2">
    <name type="scientific">Acanthoscelides obtectus</name>
    <name type="common">Bean weevil</name>
    <name type="synonym">Bruchus obtectus</name>
    <dbReference type="NCBI Taxonomy" id="200917"/>
    <lineage>
        <taxon>Eukaryota</taxon>
        <taxon>Metazoa</taxon>
        <taxon>Ecdysozoa</taxon>
        <taxon>Arthropoda</taxon>
        <taxon>Hexapoda</taxon>
        <taxon>Insecta</taxon>
        <taxon>Pterygota</taxon>
        <taxon>Neoptera</taxon>
        <taxon>Endopterygota</taxon>
        <taxon>Coleoptera</taxon>
        <taxon>Polyphaga</taxon>
        <taxon>Cucujiformia</taxon>
        <taxon>Chrysomeloidea</taxon>
        <taxon>Chrysomelidae</taxon>
        <taxon>Bruchinae</taxon>
        <taxon>Bruchini</taxon>
        <taxon>Acanthoscelides</taxon>
    </lineage>
</organism>
<dbReference type="EMBL" id="CAKOFQ010006820">
    <property type="protein sequence ID" value="CAH1974202.1"/>
    <property type="molecule type" value="Genomic_DNA"/>
</dbReference>
<proteinExistence type="predicted"/>
<dbReference type="Proteomes" id="UP001152888">
    <property type="component" value="Unassembled WGS sequence"/>
</dbReference>
<keyword evidence="2" id="KW-1185">Reference proteome</keyword>
<dbReference type="AlphaFoldDB" id="A0A9P0KH77"/>
<name>A0A9P0KH77_ACAOB</name>
<gene>
    <name evidence="1" type="ORF">ACAOBT_LOCUS10954</name>
</gene>
<protein>
    <submittedName>
        <fullName evidence="1">Uncharacterized protein</fullName>
    </submittedName>
</protein>
<accession>A0A9P0KH77</accession>
<reference evidence="1" key="1">
    <citation type="submission" date="2022-03" db="EMBL/GenBank/DDBJ databases">
        <authorList>
            <person name="Sayadi A."/>
        </authorList>
    </citation>
    <scope>NUCLEOTIDE SEQUENCE</scope>
</reference>
<evidence type="ECO:0000313" key="1">
    <source>
        <dbReference type="EMBL" id="CAH1974202.1"/>
    </source>
</evidence>
<sequence>MVQTDSFEQSPHCGRSFLDDSGCLHPENSSLSILLFACMLSIFLPTAGQELQPLHQHT</sequence>